<feature type="transmembrane region" description="Helical" evidence="1">
    <location>
        <begin position="66"/>
        <end position="84"/>
    </location>
</feature>
<evidence type="ECO:0000313" key="3">
    <source>
        <dbReference type="Proteomes" id="UP000037729"/>
    </source>
</evidence>
<evidence type="ECO:0000256" key="1">
    <source>
        <dbReference type="SAM" id="Phobius"/>
    </source>
</evidence>
<evidence type="ECO:0000313" key="2">
    <source>
        <dbReference type="EMBL" id="KOX92566.1"/>
    </source>
</evidence>
<dbReference type="Proteomes" id="UP000037729">
    <property type="component" value="Unassembled WGS sequence"/>
</dbReference>
<dbReference type="RefSeq" id="WP_053968777.1">
    <property type="nucleotide sequence ID" value="NZ_LIUF01000004.1"/>
</dbReference>
<organism evidence="2 3">
    <name type="scientific">Haloarcula rubripromontorii</name>
    <dbReference type="NCBI Taxonomy" id="1705562"/>
    <lineage>
        <taxon>Archaea</taxon>
        <taxon>Methanobacteriati</taxon>
        <taxon>Methanobacteriota</taxon>
        <taxon>Stenosarchaea group</taxon>
        <taxon>Halobacteria</taxon>
        <taxon>Halobacteriales</taxon>
        <taxon>Haloarculaceae</taxon>
        <taxon>Haloarcula</taxon>
    </lineage>
</organism>
<keyword evidence="1" id="KW-0812">Transmembrane</keyword>
<proteinExistence type="predicted"/>
<gene>
    <name evidence="2" type="ORF">AMS69_14590</name>
</gene>
<keyword evidence="1" id="KW-0472">Membrane</keyword>
<name>A0A0N0BNJ1_9EURY</name>
<dbReference type="AlphaFoldDB" id="A0A0N0BNJ1"/>
<evidence type="ECO:0008006" key="4">
    <source>
        <dbReference type="Google" id="ProtNLM"/>
    </source>
</evidence>
<sequence>MESVPLVTAVTVSLRFVIGVAAGVVATAVMDLVMARLPEGETPPFIAAGVLTDSAPKNAPERLASVVHYIAGWLTGPLFVWVLFTSEGLLGGPSIVAAVLAAAVLYTLMVGFFVFVVLPRSRLPSARIADIRRDWAISAAGYLLVLVPLVALGFRLV</sequence>
<accession>A0A0N0BNJ1</accession>
<dbReference type="PATRIC" id="fig|1705562.3.peg.3535"/>
<dbReference type="OrthoDB" id="340802at2157"/>
<feature type="transmembrane region" description="Helical" evidence="1">
    <location>
        <begin position="139"/>
        <end position="156"/>
    </location>
</feature>
<keyword evidence="1" id="KW-1133">Transmembrane helix</keyword>
<comment type="caution">
    <text evidence="2">The sequence shown here is derived from an EMBL/GenBank/DDBJ whole genome shotgun (WGS) entry which is preliminary data.</text>
</comment>
<protein>
    <recommendedName>
        <fullName evidence="4">DUF2938 domain-containing protein</fullName>
    </recommendedName>
</protein>
<feature type="transmembrane region" description="Helical" evidence="1">
    <location>
        <begin position="96"/>
        <end position="118"/>
    </location>
</feature>
<feature type="transmembrane region" description="Helical" evidence="1">
    <location>
        <begin position="6"/>
        <end position="29"/>
    </location>
</feature>
<keyword evidence="3" id="KW-1185">Reference proteome</keyword>
<reference evidence="2 3" key="1">
    <citation type="submission" date="2015-08" db="EMBL/GenBank/DDBJ databases">
        <title>Genomes of Isolates from Cabo Rojo, PR.</title>
        <authorList>
            <person name="Sanchez-Nieves R.L."/>
            <person name="Montalvo-Rodriguez R."/>
        </authorList>
    </citation>
    <scope>NUCLEOTIDE SEQUENCE [LARGE SCALE GENOMIC DNA]</scope>
    <source>
        <strain evidence="2 3">SL3</strain>
    </source>
</reference>
<dbReference type="EMBL" id="LIUF01000004">
    <property type="protein sequence ID" value="KOX92566.1"/>
    <property type="molecule type" value="Genomic_DNA"/>
</dbReference>